<comment type="caution">
    <text evidence="10">The sequence shown here is derived from an EMBL/GenBank/DDBJ whole genome shotgun (WGS) entry which is preliminary data.</text>
</comment>
<evidence type="ECO:0000256" key="1">
    <source>
        <dbReference type="ARBA" id="ARBA00001946"/>
    </source>
</evidence>
<sequence>MLREEIIMLCTADLASQVRGKGFPACDLESRLKKGIGWTPTNSMITAHGPIAPSPWGPFGDTVLVPDDATRVRVDFGDEQAAFHYMMADICNLDGTPWSVCPRSFLKRMLKQLEDRHGLKLKAAFEHEFMLEDVEELPNASYALDAFRRQGRFAETYLGALKAAGLEIDTFMPEFGPKQYEVTVGPAEGVKAADEAVAVREIARAVAQYFGTRASFTPILRPDAVGNGVHMHFSLMDAASGKPVNYDSQGKNNMSETAGSFLAGILKLMPALTAITAAGTISYLRLTPNRWSAAYNNLGERDREAGLRICPVFPGSGTDISKQFHFEFRAADATANPYLVLGTLIAAGLHGLDQKLDRPEVCPGPPQDLEEAQLRDLGIVRLPQSLTEALDLFEGEAAFKPLLGEDLIQAYLAHKRFEVDLMKDLSDGQQCEKYHLAY</sequence>
<feature type="domain" description="GS catalytic" evidence="9">
    <location>
        <begin position="102"/>
        <end position="438"/>
    </location>
</feature>
<dbReference type="InterPro" id="IPR008146">
    <property type="entry name" value="Gln_synth_cat_dom"/>
</dbReference>
<evidence type="ECO:0000256" key="7">
    <source>
        <dbReference type="PROSITE-ProRule" id="PRU01331"/>
    </source>
</evidence>
<keyword evidence="3" id="KW-0436">Ligase</keyword>
<dbReference type="Gene3D" id="3.30.590.10">
    <property type="entry name" value="Glutamine synthetase/guanido kinase, catalytic domain"/>
    <property type="match status" value="1"/>
</dbReference>
<evidence type="ECO:0000313" key="10">
    <source>
        <dbReference type="EMBL" id="MCY0150398.1"/>
    </source>
</evidence>
<evidence type="ECO:0000256" key="2">
    <source>
        <dbReference type="ARBA" id="ARBA00003117"/>
    </source>
</evidence>
<organism evidence="10 11">
    <name type="scientific">Hoeflea algicola</name>
    <dbReference type="NCBI Taxonomy" id="2983763"/>
    <lineage>
        <taxon>Bacteria</taxon>
        <taxon>Pseudomonadati</taxon>
        <taxon>Pseudomonadota</taxon>
        <taxon>Alphaproteobacteria</taxon>
        <taxon>Hyphomicrobiales</taxon>
        <taxon>Rhizobiaceae</taxon>
        <taxon>Hoeflea</taxon>
    </lineage>
</organism>
<comment type="function">
    <text evidence="2">Catalyzes the ATP-dependent biosynthesis of glutamine from glutamate and ammonia.</text>
</comment>
<keyword evidence="5" id="KW-0067">ATP-binding</keyword>
<accession>A0ABT3ZFC1</accession>
<keyword evidence="4" id="KW-0547">Nucleotide-binding</keyword>
<dbReference type="PANTHER" id="PTHR43785:SF12">
    <property type="entry name" value="TYPE-1 GLUTAMINE SYNTHETASE 2"/>
    <property type="match status" value="1"/>
</dbReference>
<dbReference type="Proteomes" id="UP001073227">
    <property type="component" value="Unassembled WGS sequence"/>
</dbReference>
<evidence type="ECO:0000256" key="8">
    <source>
        <dbReference type="RuleBase" id="RU000384"/>
    </source>
</evidence>
<dbReference type="Pfam" id="PF16952">
    <property type="entry name" value="Gln-synt_N_2"/>
    <property type="match status" value="1"/>
</dbReference>
<evidence type="ECO:0000256" key="3">
    <source>
        <dbReference type="ARBA" id="ARBA00022598"/>
    </source>
</evidence>
<evidence type="ECO:0000256" key="6">
    <source>
        <dbReference type="ARBA" id="ARBA00023231"/>
    </source>
</evidence>
<dbReference type="InterPro" id="IPR036651">
    <property type="entry name" value="Gln_synt_N_sf"/>
</dbReference>
<name>A0ABT3ZFC1_9HYPH</name>
<protein>
    <submittedName>
        <fullName evidence="10">Glutamine synthetase family protein</fullName>
    </submittedName>
</protein>
<dbReference type="Pfam" id="PF00120">
    <property type="entry name" value="Gln-synt_C"/>
    <property type="match status" value="1"/>
</dbReference>
<gene>
    <name evidence="10" type="ORF">OEG84_22495</name>
</gene>
<evidence type="ECO:0000256" key="4">
    <source>
        <dbReference type="ARBA" id="ARBA00022741"/>
    </source>
</evidence>
<dbReference type="SMART" id="SM01230">
    <property type="entry name" value="Gln-synt_C"/>
    <property type="match status" value="1"/>
</dbReference>
<evidence type="ECO:0000313" key="11">
    <source>
        <dbReference type="Proteomes" id="UP001073227"/>
    </source>
</evidence>
<dbReference type="Gene3D" id="3.10.20.70">
    <property type="entry name" value="Glutamine synthetase, N-terminal domain"/>
    <property type="match status" value="1"/>
</dbReference>
<dbReference type="PROSITE" id="PS51987">
    <property type="entry name" value="GS_CATALYTIC"/>
    <property type="match status" value="1"/>
</dbReference>
<comment type="cofactor">
    <cofactor evidence="1">
        <name>Mg(2+)</name>
        <dbReference type="ChEBI" id="CHEBI:18420"/>
    </cofactor>
</comment>
<dbReference type="InterPro" id="IPR014746">
    <property type="entry name" value="Gln_synth/guanido_kin_cat_dom"/>
</dbReference>
<comment type="similarity">
    <text evidence="7 8">Belongs to the glutamine synthetase family.</text>
</comment>
<keyword evidence="6" id="KW-0535">Nitrogen fixation</keyword>
<reference evidence="10" key="1">
    <citation type="submission" date="2022-10" db="EMBL/GenBank/DDBJ databases">
        <title>Hoeflea sp. G2-23, isolated from marine algae.</title>
        <authorList>
            <person name="Kristyanto S."/>
            <person name="Kim J.M."/>
            <person name="Jeon C.O."/>
        </authorList>
    </citation>
    <scope>NUCLEOTIDE SEQUENCE</scope>
    <source>
        <strain evidence="10">G2-23</strain>
    </source>
</reference>
<evidence type="ECO:0000259" key="9">
    <source>
        <dbReference type="PROSITE" id="PS51987"/>
    </source>
</evidence>
<dbReference type="PANTHER" id="PTHR43785">
    <property type="entry name" value="GAMMA-GLUTAMYLPUTRESCINE SYNTHETASE"/>
    <property type="match status" value="1"/>
</dbReference>
<dbReference type="SUPFAM" id="SSF55931">
    <property type="entry name" value="Glutamine synthetase/guanido kinase"/>
    <property type="match status" value="1"/>
</dbReference>
<evidence type="ECO:0000256" key="5">
    <source>
        <dbReference type="ARBA" id="ARBA00022840"/>
    </source>
</evidence>
<keyword evidence="11" id="KW-1185">Reference proteome</keyword>
<dbReference type="EMBL" id="JAOVZR010000001">
    <property type="protein sequence ID" value="MCY0150398.1"/>
    <property type="molecule type" value="Genomic_DNA"/>
</dbReference>
<proteinExistence type="inferred from homology"/>
<dbReference type="RefSeq" id="WP_267655836.1">
    <property type="nucleotide sequence ID" value="NZ_JAOVZR010000001.1"/>
</dbReference>
<dbReference type="InterPro" id="IPR008147">
    <property type="entry name" value="Gln_synt_N"/>
</dbReference>